<keyword evidence="1" id="KW-0812">Transmembrane</keyword>
<dbReference type="AlphaFoldDB" id="A0A6G7BB64"/>
<evidence type="ECO:0000313" key="3">
    <source>
        <dbReference type="Proteomes" id="UP000501676"/>
    </source>
</evidence>
<keyword evidence="1" id="KW-1133">Transmembrane helix</keyword>
<evidence type="ECO:0000256" key="1">
    <source>
        <dbReference type="SAM" id="Phobius"/>
    </source>
</evidence>
<reference evidence="2 3" key="1">
    <citation type="submission" date="2020-02" db="EMBL/GenBank/DDBJ databases">
        <title>Complete genome sequences of six Lactobacillus iners strains isolated from the human vagina.</title>
        <authorList>
            <person name="France M.T."/>
            <person name="Rutt L."/>
            <person name="Narina S."/>
            <person name="Arbaugh S."/>
            <person name="Humphrys M.S."/>
            <person name="Ma B."/>
            <person name="Hayward M.R."/>
            <person name="Relman D."/>
            <person name="Kwon D.S."/>
            <person name="Ravel J."/>
        </authorList>
    </citation>
    <scope>NUCLEOTIDE SEQUENCE [LARGE SCALE GENOMIC DNA]</scope>
    <source>
        <strain evidence="2 3">C0210C1</strain>
        <plasmid evidence="3">pc0210c1</plasmid>
    </source>
</reference>
<gene>
    <name evidence="2" type="ORF">G6Z83_07120</name>
</gene>
<proteinExistence type="predicted"/>
<keyword evidence="2" id="KW-0614">Plasmid</keyword>
<dbReference type="Proteomes" id="UP000501676">
    <property type="component" value="Plasmid pC0210C1"/>
</dbReference>
<keyword evidence="1" id="KW-0472">Membrane</keyword>
<feature type="transmembrane region" description="Helical" evidence="1">
    <location>
        <begin position="73"/>
        <end position="93"/>
    </location>
</feature>
<accession>A0A6G7BB64</accession>
<protein>
    <submittedName>
        <fullName evidence="2">Uncharacterized protein</fullName>
    </submittedName>
</protein>
<dbReference type="EMBL" id="CP049229">
    <property type="protein sequence ID" value="QIH24484.1"/>
    <property type="molecule type" value="Genomic_DNA"/>
</dbReference>
<geneLocation type="plasmid" evidence="3">
    <name>pc0210c1</name>
</geneLocation>
<sequence>MKYIILTSKNVGDISVACQNCITQFDRIDDTMLIANCSATLINKLQQGHIYQIPAFKDEQNNDIVVFNSHCKILAHGVSILILSLIAYIFSIADKHKKTLKPIYTLIKANEVS</sequence>
<dbReference type="RefSeq" id="WP_164824160.1">
    <property type="nucleotide sequence ID" value="NZ_CP049229.1"/>
</dbReference>
<organism evidence="2 3">
    <name type="scientific">Lactobacillus iners</name>
    <dbReference type="NCBI Taxonomy" id="147802"/>
    <lineage>
        <taxon>Bacteria</taxon>
        <taxon>Bacillati</taxon>
        <taxon>Bacillota</taxon>
        <taxon>Bacilli</taxon>
        <taxon>Lactobacillales</taxon>
        <taxon>Lactobacillaceae</taxon>
        <taxon>Lactobacillus</taxon>
    </lineage>
</organism>
<evidence type="ECO:0000313" key="2">
    <source>
        <dbReference type="EMBL" id="QIH24484.1"/>
    </source>
</evidence>
<name>A0A6G7BB64_9LACO</name>